<comment type="caution">
    <text evidence="4">The sequence shown here is derived from an EMBL/GenBank/DDBJ whole genome shotgun (WGS) entry which is preliminary data.</text>
</comment>
<dbReference type="SUPFAM" id="SSF48726">
    <property type="entry name" value="Immunoglobulin"/>
    <property type="match status" value="1"/>
</dbReference>
<reference evidence="4 5" key="1">
    <citation type="submission" date="2024-07" db="EMBL/GenBank/DDBJ databases">
        <title>Chromosome-level genome assembly of the water stick insect Ranatra chinensis (Heteroptera: Nepidae).</title>
        <authorList>
            <person name="Liu X."/>
        </authorList>
    </citation>
    <scope>NUCLEOTIDE SEQUENCE [LARGE SCALE GENOMIC DNA]</scope>
    <source>
        <strain evidence="4">Cailab_2021Rc</strain>
        <tissue evidence="4">Muscle</tissue>
    </source>
</reference>
<dbReference type="Gene3D" id="2.60.40.10">
    <property type="entry name" value="Immunoglobulins"/>
    <property type="match status" value="1"/>
</dbReference>
<keyword evidence="1" id="KW-1015">Disulfide bond</keyword>
<organism evidence="4 5">
    <name type="scientific">Ranatra chinensis</name>
    <dbReference type="NCBI Taxonomy" id="642074"/>
    <lineage>
        <taxon>Eukaryota</taxon>
        <taxon>Metazoa</taxon>
        <taxon>Ecdysozoa</taxon>
        <taxon>Arthropoda</taxon>
        <taxon>Hexapoda</taxon>
        <taxon>Insecta</taxon>
        <taxon>Pterygota</taxon>
        <taxon>Neoptera</taxon>
        <taxon>Paraneoptera</taxon>
        <taxon>Hemiptera</taxon>
        <taxon>Heteroptera</taxon>
        <taxon>Panheteroptera</taxon>
        <taxon>Nepomorpha</taxon>
        <taxon>Nepidae</taxon>
        <taxon>Ranatrinae</taxon>
        <taxon>Ranatra</taxon>
    </lineage>
</organism>
<feature type="compositionally biased region" description="Basic and acidic residues" evidence="2">
    <location>
        <begin position="46"/>
        <end position="64"/>
    </location>
</feature>
<name>A0ABD0Y646_9HEMI</name>
<evidence type="ECO:0000256" key="2">
    <source>
        <dbReference type="SAM" id="MobiDB-lite"/>
    </source>
</evidence>
<dbReference type="InterPro" id="IPR013162">
    <property type="entry name" value="CD80_C2-set"/>
</dbReference>
<evidence type="ECO:0000256" key="1">
    <source>
        <dbReference type="ARBA" id="ARBA00023157"/>
    </source>
</evidence>
<dbReference type="EMBL" id="JBFDAA010000013">
    <property type="protein sequence ID" value="KAL1122876.1"/>
    <property type="molecule type" value="Genomic_DNA"/>
</dbReference>
<proteinExistence type="predicted"/>
<accession>A0ABD0Y646</accession>
<feature type="domain" description="CD80-like immunoglobulin C2-set" evidence="3">
    <location>
        <begin position="64"/>
        <end position="103"/>
    </location>
</feature>
<dbReference type="PANTHER" id="PTHR23278:SF25">
    <property type="entry name" value="GH14967P"/>
    <property type="match status" value="1"/>
</dbReference>
<protein>
    <recommendedName>
        <fullName evidence="3">CD80-like immunoglobulin C2-set domain-containing protein</fullName>
    </recommendedName>
</protein>
<keyword evidence="5" id="KW-1185">Reference proteome</keyword>
<feature type="compositionally biased region" description="Polar residues" evidence="2">
    <location>
        <begin position="66"/>
        <end position="85"/>
    </location>
</feature>
<dbReference type="Pfam" id="PF08205">
    <property type="entry name" value="C2-set_2"/>
    <property type="match status" value="1"/>
</dbReference>
<evidence type="ECO:0000313" key="4">
    <source>
        <dbReference type="EMBL" id="KAL1122876.1"/>
    </source>
</evidence>
<dbReference type="AlphaFoldDB" id="A0ABD0Y646"/>
<sequence length="119" mass="13482">MASKHRNTFYENKKRETTKIAAMFRHFVANQVGALSSEQETTDYEAQPRTDENEILKKSDRCDVKPSNSAETSNDGNTTTSTLSFVATKEDDGKNLTCKAENPVISSETLYDYWTLHIH</sequence>
<evidence type="ECO:0000259" key="3">
    <source>
        <dbReference type="Pfam" id="PF08205"/>
    </source>
</evidence>
<dbReference type="InterPro" id="IPR036179">
    <property type="entry name" value="Ig-like_dom_sf"/>
</dbReference>
<dbReference type="Proteomes" id="UP001558652">
    <property type="component" value="Unassembled WGS sequence"/>
</dbReference>
<dbReference type="InterPro" id="IPR013783">
    <property type="entry name" value="Ig-like_fold"/>
</dbReference>
<gene>
    <name evidence="4" type="ORF">AAG570_003202</name>
</gene>
<feature type="region of interest" description="Disordered" evidence="2">
    <location>
        <begin position="36"/>
        <end position="86"/>
    </location>
</feature>
<evidence type="ECO:0000313" key="5">
    <source>
        <dbReference type="Proteomes" id="UP001558652"/>
    </source>
</evidence>
<dbReference type="PANTHER" id="PTHR23278">
    <property type="entry name" value="SIDESTEP PROTEIN"/>
    <property type="match status" value="1"/>
</dbReference>